<evidence type="ECO:0000313" key="4">
    <source>
        <dbReference type="Proteomes" id="UP001305779"/>
    </source>
</evidence>
<dbReference type="EMBL" id="JAXOVC010000014">
    <property type="protein sequence ID" value="KAK4494078.1"/>
    <property type="molecule type" value="Genomic_DNA"/>
</dbReference>
<name>A0ABR0DYL4_ZASCE</name>
<proteinExistence type="predicted"/>
<feature type="chain" id="PRO_5045947467" evidence="2">
    <location>
        <begin position="19"/>
        <end position="165"/>
    </location>
</feature>
<sequence>MHTSTLFAALAIAAGASAQAVVTYNCNEALQACNQDVALESMTDHASSQARRRLQSAPTSSQPVRDVLLKSTAAVLHHHRRKIVALFRRRNAMSRQYHPARPWVTMAVLKLSLPAPVLPRPIAPSATLSGLHASLVRKKRRNAATNLEQIRVCAQAVLEAASLVP</sequence>
<gene>
    <name evidence="3" type="ORF">PRZ48_014376</name>
</gene>
<reference evidence="3 4" key="1">
    <citation type="journal article" date="2023" name="G3 (Bethesda)">
        <title>A chromosome-level genome assembly of Zasmidium syzygii isolated from banana leaves.</title>
        <authorList>
            <person name="van Westerhoven A.C."/>
            <person name="Mehrabi R."/>
            <person name="Talebi R."/>
            <person name="Steentjes M.B.F."/>
            <person name="Corcolon B."/>
            <person name="Chong P.A."/>
            <person name="Kema G.H.J."/>
            <person name="Seidl M.F."/>
        </authorList>
    </citation>
    <scope>NUCLEOTIDE SEQUENCE [LARGE SCALE GENOMIC DNA]</scope>
    <source>
        <strain evidence="3 4">P124</strain>
    </source>
</reference>
<keyword evidence="4" id="KW-1185">Reference proteome</keyword>
<evidence type="ECO:0000313" key="3">
    <source>
        <dbReference type="EMBL" id="KAK4494078.1"/>
    </source>
</evidence>
<evidence type="ECO:0000256" key="1">
    <source>
        <dbReference type="SAM" id="MobiDB-lite"/>
    </source>
</evidence>
<keyword evidence="2" id="KW-0732">Signal</keyword>
<evidence type="ECO:0000256" key="2">
    <source>
        <dbReference type="SAM" id="SignalP"/>
    </source>
</evidence>
<comment type="caution">
    <text evidence="3">The sequence shown here is derived from an EMBL/GenBank/DDBJ whole genome shotgun (WGS) entry which is preliminary data.</text>
</comment>
<dbReference type="Proteomes" id="UP001305779">
    <property type="component" value="Unassembled WGS sequence"/>
</dbReference>
<organism evidence="3 4">
    <name type="scientific">Zasmidium cellare</name>
    <name type="common">Wine cellar mold</name>
    <name type="synonym">Racodium cellare</name>
    <dbReference type="NCBI Taxonomy" id="395010"/>
    <lineage>
        <taxon>Eukaryota</taxon>
        <taxon>Fungi</taxon>
        <taxon>Dikarya</taxon>
        <taxon>Ascomycota</taxon>
        <taxon>Pezizomycotina</taxon>
        <taxon>Dothideomycetes</taxon>
        <taxon>Dothideomycetidae</taxon>
        <taxon>Mycosphaerellales</taxon>
        <taxon>Mycosphaerellaceae</taxon>
        <taxon>Zasmidium</taxon>
    </lineage>
</organism>
<feature type="signal peptide" evidence="2">
    <location>
        <begin position="1"/>
        <end position="18"/>
    </location>
</feature>
<feature type="region of interest" description="Disordered" evidence="1">
    <location>
        <begin position="44"/>
        <end position="63"/>
    </location>
</feature>
<accession>A0ABR0DYL4</accession>
<protein>
    <submittedName>
        <fullName evidence="3">Uncharacterized protein</fullName>
    </submittedName>
</protein>